<feature type="transmembrane region" description="Helical" evidence="6">
    <location>
        <begin position="109"/>
        <end position="131"/>
    </location>
</feature>
<comment type="subcellular location">
    <subcellularLocation>
        <location evidence="1">Cell inner membrane</location>
        <topology evidence="1">Multi-pass membrane protein</topology>
    </subcellularLocation>
    <subcellularLocation>
        <location evidence="6">Cell membrane</location>
        <topology evidence="6">Multi-pass membrane protein</topology>
    </subcellularLocation>
</comment>
<dbReference type="Pfam" id="PF06965">
    <property type="entry name" value="Na_H_antiport_1"/>
    <property type="match status" value="1"/>
</dbReference>
<reference evidence="7 8" key="1">
    <citation type="submission" date="2016-11" db="EMBL/GenBank/DDBJ databases">
        <title>Comparative genomics of Bartonella apis.</title>
        <authorList>
            <person name="Engel P."/>
        </authorList>
    </citation>
    <scope>NUCLEOTIDE SEQUENCE [LARGE SCALE GENOMIC DNA]</scope>
    <source>
        <strain evidence="7 8">BBC0178</strain>
    </source>
</reference>
<feature type="transmembrane region" description="Helical" evidence="6">
    <location>
        <begin position="313"/>
        <end position="332"/>
    </location>
</feature>
<feature type="transmembrane region" description="Helical" evidence="6">
    <location>
        <begin position="420"/>
        <end position="439"/>
    </location>
</feature>
<protein>
    <recommendedName>
        <fullName evidence="6">Na(+)/H(+) antiporter NhaA</fullName>
    </recommendedName>
    <alternativeName>
        <fullName evidence="6">Sodium/proton antiporter NhaA</fullName>
    </alternativeName>
</protein>
<gene>
    <name evidence="6" type="primary">nhaA</name>
    <name evidence="7" type="ORF">BBC0178_006580</name>
</gene>
<evidence type="ECO:0000256" key="6">
    <source>
        <dbReference type="HAMAP-Rule" id="MF_01844"/>
    </source>
</evidence>
<sequence length="458" mass="49461">MTNMSHRLPNRASVFAEKIFSSCRNLLHIEAMAGVALVIATMVALLLANSTYATAYQNFWHQKISIEAFGYSFSKDLHFLVNDGLMTLFFLVAGMEIRREIHDGALSKFRQALLPLVAAVGGVIMPAIIYFSINHGPETSHGWAVPTATDIAFAIGILALLGKSVPNNLRIVLLALATIDDIIAILIIAIFYSGSFDLAGLPIACLAIIILVFLQWIGINSALVYVLPAALLWLGLMICGIHPSLSGVILGLLTPALSPRSLIAPVDRLSYALEILKNEKPEDSASTHHFALLEIRKSEAAIDAPVSRLVAAFSPWVLFVIMPLFALANAGINISNVDFKDHFSLIIMVGTGLGLAIGKPLGIFLISFLTVRFGLCTLPSGVNCRGMILVGLLGGIGFTMAIFTATLAFNAPRQLEAAKFAILCGSLMSAIFGLGYGLWLKFLAQHRTRKPDKEHFLH</sequence>
<dbReference type="KEGG" id="bapa:BBC0178_006580"/>
<dbReference type="AlphaFoldDB" id="A0A1U9MA14"/>
<comment type="catalytic activity">
    <reaction evidence="6">
        <text>Na(+)(in) + 2 H(+)(out) = Na(+)(out) + 2 H(+)(in)</text>
        <dbReference type="Rhea" id="RHEA:29251"/>
        <dbReference type="ChEBI" id="CHEBI:15378"/>
        <dbReference type="ChEBI" id="CHEBI:29101"/>
    </reaction>
</comment>
<keyword evidence="6" id="KW-0406">Ion transport</keyword>
<keyword evidence="3 6" id="KW-0812">Transmembrane</keyword>
<dbReference type="RefSeq" id="WP_078040334.1">
    <property type="nucleotide sequence ID" value="NZ_CP015820.1"/>
</dbReference>
<feature type="transmembrane region" description="Helical" evidence="6">
    <location>
        <begin position="344"/>
        <end position="366"/>
    </location>
</feature>
<comment type="function">
    <text evidence="6">Na(+)/H(+) antiporter that extrudes sodium in exchange for external protons.</text>
</comment>
<comment type="similarity">
    <text evidence="6">Belongs to the NhaA Na(+)/H(+) (TC 2.A.33) antiporter family.</text>
</comment>
<dbReference type="InterPro" id="IPR023171">
    <property type="entry name" value="Na/H_antiporter_dom_sf"/>
</dbReference>
<evidence type="ECO:0000256" key="3">
    <source>
        <dbReference type="ARBA" id="ARBA00022692"/>
    </source>
</evidence>
<keyword evidence="4 6" id="KW-1133">Transmembrane helix</keyword>
<feature type="transmembrane region" description="Helical" evidence="6">
    <location>
        <begin position="143"/>
        <end position="161"/>
    </location>
</feature>
<evidence type="ECO:0000256" key="2">
    <source>
        <dbReference type="ARBA" id="ARBA00022475"/>
    </source>
</evidence>
<keyword evidence="8" id="KW-1185">Reference proteome</keyword>
<feature type="transmembrane region" description="Helical" evidence="6">
    <location>
        <begin position="77"/>
        <end position="97"/>
    </location>
</feature>
<evidence type="ECO:0000256" key="4">
    <source>
        <dbReference type="ARBA" id="ARBA00022989"/>
    </source>
</evidence>
<proteinExistence type="inferred from homology"/>
<feature type="transmembrane region" description="Helical" evidence="6">
    <location>
        <begin position="231"/>
        <end position="253"/>
    </location>
</feature>
<dbReference type="InterPro" id="IPR004670">
    <property type="entry name" value="NhaA"/>
</dbReference>
<keyword evidence="6" id="KW-0813">Transport</keyword>
<keyword evidence="6" id="KW-0050">Antiport</keyword>
<dbReference type="EMBL" id="CP015820">
    <property type="protein sequence ID" value="AQT42154.1"/>
    <property type="molecule type" value="Genomic_DNA"/>
</dbReference>
<dbReference type="Gene3D" id="1.20.1530.10">
    <property type="entry name" value="Na+/H+ antiporter like domain"/>
    <property type="match status" value="1"/>
</dbReference>
<keyword evidence="5 6" id="KW-0472">Membrane</keyword>
<dbReference type="GO" id="GO:0006885">
    <property type="term" value="P:regulation of pH"/>
    <property type="evidence" value="ECO:0007669"/>
    <property type="project" value="UniProtKB-UniRule"/>
</dbReference>
<organism evidence="7 8">
    <name type="scientific">Bartonella apihabitans</name>
    <dbReference type="NCBI Taxonomy" id="2750929"/>
    <lineage>
        <taxon>Bacteria</taxon>
        <taxon>Pseudomonadati</taxon>
        <taxon>Pseudomonadota</taxon>
        <taxon>Alphaproteobacteria</taxon>
        <taxon>Hyphomicrobiales</taxon>
        <taxon>Bartonellaceae</taxon>
        <taxon>Bartonella</taxon>
    </lineage>
</organism>
<dbReference type="NCBIfam" id="TIGR00773">
    <property type="entry name" value="NhaA"/>
    <property type="match status" value="1"/>
</dbReference>
<feature type="transmembrane region" description="Helical" evidence="6">
    <location>
        <begin position="173"/>
        <end position="192"/>
    </location>
</feature>
<dbReference type="GO" id="GO:0015385">
    <property type="term" value="F:sodium:proton antiporter activity"/>
    <property type="evidence" value="ECO:0007669"/>
    <property type="project" value="UniProtKB-UniRule"/>
</dbReference>
<keyword evidence="6" id="KW-0915">Sodium</keyword>
<dbReference type="HAMAP" id="MF_01844">
    <property type="entry name" value="NhaA"/>
    <property type="match status" value="1"/>
</dbReference>
<evidence type="ECO:0000313" key="7">
    <source>
        <dbReference type="EMBL" id="AQT42154.1"/>
    </source>
</evidence>
<evidence type="ECO:0000256" key="5">
    <source>
        <dbReference type="ARBA" id="ARBA00023136"/>
    </source>
</evidence>
<dbReference type="Proteomes" id="UP000189660">
    <property type="component" value="Chromosome"/>
</dbReference>
<name>A0A1U9MA14_9HYPH</name>
<feature type="transmembrane region" description="Helical" evidence="6">
    <location>
        <begin position="386"/>
        <end position="408"/>
    </location>
</feature>
<dbReference type="PANTHER" id="PTHR30341">
    <property type="entry name" value="SODIUM ION/PROTON ANTIPORTER NHAA-RELATED"/>
    <property type="match status" value="1"/>
</dbReference>
<dbReference type="OrthoDB" id="9808135at2"/>
<keyword evidence="6" id="KW-0739">Sodium transport</keyword>
<dbReference type="GO" id="GO:0005886">
    <property type="term" value="C:plasma membrane"/>
    <property type="evidence" value="ECO:0007669"/>
    <property type="project" value="UniProtKB-SubCell"/>
</dbReference>
<evidence type="ECO:0000256" key="1">
    <source>
        <dbReference type="ARBA" id="ARBA00004429"/>
    </source>
</evidence>
<keyword evidence="2 6" id="KW-1003">Cell membrane</keyword>
<evidence type="ECO:0000313" key="8">
    <source>
        <dbReference type="Proteomes" id="UP000189660"/>
    </source>
</evidence>
<accession>A0A1U9MA14</accession>
<dbReference type="PANTHER" id="PTHR30341:SF0">
    <property type="entry name" value="NA(+)_H(+) ANTIPORTER NHAA"/>
    <property type="match status" value="1"/>
</dbReference>
<feature type="transmembrane region" description="Helical" evidence="6">
    <location>
        <begin position="198"/>
        <end position="219"/>
    </location>
</feature>